<evidence type="ECO:0000256" key="3">
    <source>
        <dbReference type="ARBA" id="ARBA00022723"/>
    </source>
</evidence>
<dbReference type="GO" id="GO:0016042">
    <property type="term" value="P:lipid catabolic process"/>
    <property type="evidence" value="ECO:0007669"/>
    <property type="project" value="UniProtKB-KW"/>
</dbReference>
<evidence type="ECO:0000256" key="6">
    <source>
        <dbReference type="ARBA" id="ARBA00023098"/>
    </source>
</evidence>
<dbReference type="PROSITE" id="PS00188">
    <property type="entry name" value="BIOTIN"/>
    <property type="match status" value="1"/>
</dbReference>
<dbReference type="GO" id="GO:0004658">
    <property type="term" value="F:propionyl-CoA carboxylase activity"/>
    <property type="evidence" value="ECO:0007669"/>
    <property type="project" value="UniProtKB-EC"/>
</dbReference>
<proteinExistence type="predicted"/>
<dbReference type="InterPro" id="IPR050856">
    <property type="entry name" value="Biotin_carboxylase_complex"/>
</dbReference>
<reference evidence="12" key="1">
    <citation type="submission" date="2022-11" db="UniProtKB">
        <authorList>
            <consortium name="WormBaseParasite"/>
        </authorList>
    </citation>
    <scope>IDENTIFICATION</scope>
</reference>
<keyword evidence="8" id="KW-0092">Biotin</keyword>
<evidence type="ECO:0000313" key="12">
    <source>
        <dbReference type="WBParaSite" id="PSAMB.scaffold3380size18517.g21216.t1"/>
    </source>
</evidence>
<dbReference type="SUPFAM" id="SSF51230">
    <property type="entry name" value="Single hybrid motif"/>
    <property type="match status" value="1"/>
</dbReference>
<dbReference type="PROSITE" id="PS50968">
    <property type="entry name" value="BIOTINYL_LIPOYL"/>
    <property type="match status" value="1"/>
</dbReference>
<dbReference type="Proteomes" id="UP000887566">
    <property type="component" value="Unplaced"/>
</dbReference>
<evidence type="ECO:0000313" key="11">
    <source>
        <dbReference type="Proteomes" id="UP000887566"/>
    </source>
</evidence>
<comment type="pathway">
    <text evidence="1">Metabolic intermediate metabolism; propanoyl-CoA degradation; succinyl-CoA from propanoyl-CoA: step 1/3.</text>
</comment>
<feature type="domain" description="Lipoyl-binding" evidence="10">
    <location>
        <begin position="186"/>
        <end position="261"/>
    </location>
</feature>
<keyword evidence="11" id="KW-1185">Reference proteome</keyword>
<dbReference type="EC" id="6.4.1.3" evidence="2"/>
<dbReference type="InterPro" id="IPR000089">
    <property type="entry name" value="Biotin_lipoyl"/>
</dbReference>
<dbReference type="CDD" id="cd06850">
    <property type="entry name" value="biotinyl_domain"/>
    <property type="match status" value="1"/>
</dbReference>
<dbReference type="GO" id="GO:0005739">
    <property type="term" value="C:mitochondrion"/>
    <property type="evidence" value="ECO:0007669"/>
    <property type="project" value="TreeGrafter"/>
</dbReference>
<dbReference type="Pfam" id="PF18140">
    <property type="entry name" value="PCC_BT"/>
    <property type="match status" value="1"/>
</dbReference>
<dbReference type="Gene3D" id="3.30.700.30">
    <property type="match status" value="1"/>
</dbReference>
<name>A0A914W9A9_9BILA</name>
<keyword evidence="3" id="KW-0479">Metal-binding</keyword>
<evidence type="ECO:0000256" key="1">
    <source>
        <dbReference type="ARBA" id="ARBA00005060"/>
    </source>
</evidence>
<evidence type="ECO:0000256" key="7">
    <source>
        <dbReference type="ARBA" id="ARBA00023211"/>
    </source>
</evidence>
<dbReference type="Pfam" id="PF00364">
    <property type="entry name" value="Biotin_lipoyl"/>
    <property type="match status" value="1"/>
</dbReference>
<organism evidence="11 12">
    <name type="scientific">Plectus sambesii</name>
    <dbReference type="NCBI Taxonomy" id="2011161"/>
    <lineage>
        <taxon>Eukaryota</taxon>
        <taxon>Metazoa</taxon>
        <taxon>Ecdysozoa</taxon>
        <taxon>Nematoda</taxon>
        <taxon>Chromadorea</taxon>
        <taxon>Plectida</taxon>
        <taxon>Plectina</taxon>
        <taxon>Plectoidea</taxon>
        <taxon>Plectidae</taxon>
        <taxon>Plectus</taxon>
    </lineage>
</organism>
<dbReference type="Gene3D" id="2.40.50.100">
    <property type="match status" value="1"/>
</dbReference>
<evidence type="ECO:0000256" key="8">
    <source>
        <dbReference type="ARBA" id="ARBA00023267"/>
    </source>
</evidence>
<dbReference type="FunFam" id="2.40.50.100:FF:000003">
    <property type="entry name" value="Acetyl-CoA carboxylase biotin carboxyl carrier protein"/>
    <property type="match status" value="1"/>
</dbReference>
<evidence type="ECO:0000256" key="5">
    <source>
        <dbReference type="ARBA" id="ARBA00022963"/>
    </source>
</evidence>
<keyword evidence="5" id="KW-0442">Lipid degradation</keyword>
<dbReference type="AlphaFoldDB" id="A0A914W9A9"/>
<evidence type="ECO:0000256" key="2">
    <source>
        <dbReference type="ARBA" id="ARBA00013050"/>
    </source>
</evidence>
<dbReference type="InterPro" id="IPR011053">
    <property type="entry name" value="Single_hybrid_motif"/>
</dbReference>
<accession>A0A914W9A9</accession>
<dbReference type="WBParaSite" id="PSAMB.scaffold3380size18517.g21216.t1">
    <property type="protein sequence ID" value="PSAMB.scaffold3380size18517.g21216.t1"/>
    <property type="gene ID" value="PSAMB.scaffold3380size18517.g21216"/>
</dbReference>
<evidence type="ECO:0000256" key="9">
    <source>
        <dbReference type="ARBA" id="ARBA00049495"/>
    </source>
</evidence>
<comment type="catalytic activity">
    <reaction evidence="9">
        <text>propanoyl-CoA + hydrogencarbonate + ATP = (S)-methylmalonyl-CoA + ADP + phosphate + H(+)</text>
        <dbReference type="Rhea" id="RHEA:23720"/>
        <dbReference type="ChEBI" id="CHEBI:15378"/>
        <dbReference type="ChEBI" id="CHEBI:17544"/>
        <dbReference type="ChEBI" id="CHEBI:30616"/>
        <dbReference type="ChEBI" id="CHEBI:43474"/>
        <dbReference type="ChEBI" id="CHEBI:57327"/>
        <dbReference type="ChEBI" id="CHEBI:57392"/>
        <dbReference type="ChEBI" id="CHEBI:456216"/>
        <dbReference type="EC" id="6.4.1.3"/>
    </reaction>
    <physiologicalReaction direction="left-to-right" evidence="9">
        <dbReference type="Rhea" id="RHEA:23721"/>
    </physiologicalReaction>
</comment>
<keyword evidence="6" id="KW-0443">Lipid metabolism</keyword>
<dbReference type="PANTHER" id="PTHR18866:SF33">
    <property type="entry name" value="METHYLCROTONOYL-COA CARBOXYLASE SUBUNIT ALPHA, MITOCHONDRIAL-RELATED"/>
    <property type="match status" value="1"/>
</dbReference>
<dbReference type="InterPro" id="IPR001882">
    <property type="entry name" value="Biotin_BS"/>
</dbReference>
<evidence type="ECO:0000259" key="10">
    <source>
        <dbReference type="PROSITE" id="PS50968"/>
    </source>
</evidence>
<dbReference type="PANTHER" id="PTHR18866">
    <property type="entry name" value="CARBOXYLASE:PYRUVATE/ACETYL-COA/PROPIONYL-COA CARBOXYLASE"/>
    <property type="match status" value="1"/>
</dbReference>
<evidence type="ECO:0000256" key="4">
    <source>
        <dbReference type="ARBA" id="ARBA00022842"/>
    </source>
</evidence>
<dbReference type="InterPro" id="IPR041265">
    <property type="entry name" value="PCC_BT"/>
</dbReference>
<sequence length="261" mass="29156">VTHNIPLLRDIVEEDRFRRGDITTKYLPEVYPEGFRGATMTAKEENELMATAAALWARKIARAQKFLNHPSARSTVYDPFSKKYDFVVEFPKEEGAPRKTVDIDVTFKDAKDEHAVVTINGKPFNVRGNMNLAQSVLQLKVEDDLLSTQIFGKKAGEITLIYKGSQFKIKLMPRLAAELLKYMPEKKKMDMSRVICAPMPGMIKSVSVEVGQMVAEGQELCVMEAMKMQNSLHAGKTAKVKAVNCKAGETVDEGAVLVELE</sequence>
<keyword evidence="7" id="KW-0464">Manganese</keyword>
<protein>
    <recommendedName>
        <fullName evidence="2">propionyl-CoA carboxylase</fullName>
        <ecNumber evidence="2">6.4.1.3</ecNumber>
    </recommendedName>
</protein>
<keyword evidence="4" id="KW-0460">Magnesium</keyword>
<dbReference type="GO" id="GO:0046872">
    <property type="term" value="F:metal ion binding"/>
    <property type="evidence" value="ECO:0007669"/>
    <property type="project" value="UniProtKB-KW"/>
</dbReference>